<name>C0EFI5_9FIRM</name>
<sequence>MFRITYKTADRLDRTRLGNPVVPFQLFGLILRSYRIIALSC</sequence>
<protein>
    <submittedName>
        <fullName evidence="1">Uncharacterized protein</fullName>
    </submittedName>
</protein>
<dbReference type="AlphaFoldDB" id="C0EFI5"/>
<dbReference type="HOGENOM" id="CLU_3268124_0_0_9"/>
<dbReference type="EMBL" id="ACEC01000091">
    <property type="protein sequence ID" value="EEG29794.1"/>
    <property type="molecule type" value="Genomic_DNA"/>
</dbReference>
<evidence type="ECO:0000313" key="2">
    <source>
        <dbReference type="Proteomes" id="UP000003340"/>
    </source>
</evidence>
<evidence type="ECO:0000313" key="1">
    <source>
        <dbReference type="EMBL" id="EEG29794.1"/>
    </source>
</evidence>
<keyword evidence="2" id="KW-1185">Reference proteome</keyword>
<dbReference type="Proteomes" id="UP000003340">
    <property type="component" value="Unassembled WGS sequence"/>
</dbReference>
<proteinExistence type="predicted"/>
<accession>C0EFI5</accession>
<gene>
    <name evidence="1" type="ORF">CLOSTMETH_02627</name>
</gene>
<comment type="caution">
    <text evidence="1">The sequence shown here is derived from an EMBL/GenBank/DDBJ whole genome shotgun (WGS) entry which is preliminary data.</text>
</comment>
<organism evidence="1 2">
    <name type="scientific">[Clostridium] methylpentosum DSM 5476</name>
    <dbReference type="NCBI Taxonomy" id="537013"/>
    <lineage>
        <taxon>Bacteria</taxon>
        <taxon>Bacillati</taxon>
        <taxon>Bacillota</taxon>
        <taxon>Clostridia</taxon>
        <taxon>Eubacteriales</taxon>
        <taxon>Oscillospiraceae</taxon>
        <taxon>Oscillospiraceae incertae sedis</taxon>
    </lineage>
</organism>
<reference evidence="1 2" key="2">
    <citation type="submission" date="2009-02" db="EMBL/GenBank/DDBJ databases">
        <title>Draft genome sequence of Clostridium methylpentosum (DSM 5476).</title>
        <authorList>
            <person name="Sudarsanam P."/>
            <person name="Ley R."/>
            <person name="Guruge J."/>
            <person name="Turnbaugh P.J."/>
            <person name="Mahowald M."/>
            <person name="Liep D."/>
            <person name="Gordon J."/>
        </authorList>
    </citation>
    <scope>NUCLEOTIDE SEQUENCE [LARGE SCALE GENOMIC DNA]</scope>
    <source>
        <strain evidence="1 2">DSM 5476</strain>
    </source>
</reference>
<reference evidence="1 2" key="1">
    <citation type="submission" date="2009-01" db="EMBL/GenBank/DDBJ databases">
        <authorList>
            <person name="Fulton L."/>
            <person name="Clifton S."/>
            <person name="Fulton B."/>
            <person name="Xu J."/>
            <person name="Minx P."/>
            <person name="Pepin K.H."/>
            <person name="Johnson M."/>
            <person name="Bhonagiri V."/>
            <person name="Nash W.E."/>
            <person name="Mardis E.R."/>
            <person name="Wilson R.K."/>
        </authorList>
    </citation>
    <scope>NUCLEOTIDE SEQUENCE [LARGE SCALE GENOMIC DNA]</scope>
    <source>
        <strain evidence="1 2">DSM 5476</strain>
    </source>
</reference>
<dbReference type="STRING" id="537013.CLOSTMETH_02627"/>